<keyword evidence="3" id="KW-1185">Reference proteome</keyword>
<reference evidence="2 3" key="1">
    <citation type="submission" date="2019-11" db="EMBL/GenBank/DDBJ databases">
        <title>Whole genome sequence of Oryza granulata.</title>
        <authorList>
            <person name="Li W."/>
        </authorList>
    </citation>
    <scope>NUCLEOTIDE SEQUENCE [LARGE SCALE GENOMIC DNA]</scope>
    <source>
        <strain evidence="3">cv. Menghai</strain>
        <tissue evidence="2">Leaf</tissue>
    </source>
</reference>
<proteinExistence type="predicted"/>
<feature type="compositionally biased region" description="Pro residues" evidence="1">
    <location>
        <begin position="1"/>
        <end position="19"/>
    </location>
</feature>
<evidence type="ECO:0000313" key="3">
    <source>
        <dbReference type="Proteomes" id="UP000479710"/>
    </source>
</evidence>
<feature type="region of interest" description="Disordered" evidence="1">
    <location>
        <begin position="1"/>
        <end position="28"/>
    </location>
</feature>
<dbReference type="EMBL" id="SPHZ02000009">
    <property type="protein sequence ID" value="KAF0899797.1"/>
    <property type="molecule type" value="Genomic_DNA"/>
</dbReference>
<dbReference type="AlphaFoldDB" id="A0A6G1CIE3"/>
<evidence type="ECO:0000256" key="1">
    <source>
        <dbReference type="SAM" id="MobiDB-lite"/>
    </source>
</evidence>
<sequence length="129" mass="13532">MALPSVPPPQRHAPSPPTSPSTRSPTPLSTVVARRPLLGIVVGASFLFSNLPRSLLAIVTYAAVAVPALSHPVAAGRRCNLPVALPYRCLGLLLPCAPCLGRRPDLLGHAMVGARPLLPVMLPRGSRMQ</sequence>
<organism evidence="2 3">
    <name type="scientific">Oryza meyeriana var. granulata</name>
    <dbReference type="NCBI Taxonomy" id="110450"/>
    <lineage>
        <taxon>Eukaryota</taxon>
        <taxon>Viridiplantae</taxon>
        <taxon>Streptophyta</taxon>
        <taxon>Embryophyta</taxon>
        <taxon>Tracheophyta</taxon>
        <taxon>Spermatophyta</taxon>
        <taxon>Magnoliopsida</taxon>
        <taxon>Liliopsida</taxon>
        <taxon>Poales</taxon>
        <taxon>Poaceae</taxon>
        <taxon>BOP clade</taxon>
        <taxon>Oryzoideae</taxon>
        <taxon>Oryzeae</taxon>
        <taxon>Oryzinae</taxon>
        <taxon>Oryza</taxon>
        <taxon>Oryza meyeriana</taxon>
    </lineage>
</organism>
<evidence type="ECO:0000313" key="2">
    <source>
        <dbReference type="EMBL" id="KAF0899797.1"/>
    </source>
</evidence>
<protein>
    <submittedName>
        <fullName evidence="2">Uncharacterized protein</fullName>
    </submittedName>
</protein>
<gene>
    <name evidence="2" type="ORF">E2562_024171</name>
</gene>
<dbReference type="Proteomes" id="UP000479710">
    <property type="component" value="Unassembled WGS sequence"/>
</dbReference>
<comment type="caution">
    <text evidence="2">The sequence shown here is derived from an EMBL/GenBank/DDBJ whole genome shotgun (WGS) entry which is preliminary data.</text>
</comment>
<accession>A0A6G1CIE3</accession>
<name>A0A6G1CIE3_9ORYZ</name>